<reference evidence="1 2" key="1">
    <citation type="submission" date="2024-01" db="EMBL/GenBank/DDBJ databases">
        <authorList>
            <person name="Waweru B."/>
        </authorList>
    </citation>
    <scope>NUCLEOTIDE SEQUENCE [LARGE SCALE GENOMIC DNA]</scope>
</reference>
<keyword evidence="2" id="KW-1185">Reference proteome</keyword>
<organism evidence="1 2">
    <name type="scientific">Dovyalis caffra</name>
    <dbReference type="NCBI Taxonomy" id="77055"/>
    <lineage>
        <taxon>Eukaryota</taxon>
        <taxon>Viridiplantae</taxon>
        <taxon>Streptophyta</taxon>
        <taxon>Embryophyta</taxon>
        <taxon>Tracheophyta</taxon>
        <taxon>Spermatophyta</taxon>
        <taxon>Magnoliopsida</taxon>
        <taxon>eudicotyledons</taxon>
        <taxon>Gunneridae</taxon>
        <taxon>Pentapetalae</taxon>
        <taxon>rosids</taxon>
        <taxon>fabids</taxon>
        <taxon>Malpighiales</taxon>
        <taxon>Salicaceae</taxon>
        <taxon>Flacourtieae</taxon>
        <taxon>Dovyalis</taxon>
    </lineage>
</organism>
<sequence>MKIPHRIDSLRSKFLKERISKRSEILSGIDSLMSKFLDEQVVLGCPLSVAGGAPMEMIIRARSDQALIITSLTPPDLIGLSNVLSTTKGPKKDGLANQRVSLTKPPPPPFITHKSTLHFLLYKSPKSKLALDFFVRRSTRFVSKLYFGRPITTMGTCHTSVAQKLSECNRVWKNEEALENVLLNFKSRLLGRMIIFSCFGSLVIEETVRKPFVALNLQ</sequence>
<protein>
    <submittedName>
        <fullName evidence="1">Uncharacterized protein</fullName>
    </submittedName>
</protein>
<dbReference type="EMBL" id="CAWUPB010000913">
    <property type="protein sequence ID" value="CAK7331280.1"/>
    <property type="molecule type" value="Genomic_DNA"/>
</dbReference>
<accession>A0AAV1R9C8</accession>
<comment type="caution">
    <text evidence="1">The sequence shown here is derived from an EMBL/GenBank/DDBJ whole genome shotgun (WGS) entry which is preliminary data.</text>
</comment>
<gene>
    <name evidence="1" type="ORF">DCAF_LOCUS8387</name>
</gene>
<dbReference type="Proteomes" id="UP001314170">
    <property type="component" value="Unassembled WGS sequence"/>
</dbReference>
<evidence type="ECO:0000313" key="1">
    <source>
        <dbReference type="EMBL" id="CAK7331280.1"/>
    </source>
</evidence>
<name>A0AAV1R9C8_9ROSI</name>
<evidence type="ECO:0000313" key="2">
    <source>
        <dbReference type="Proteomes" id="UP001314170"/>
    </source>
</evidence>
<dbReference type="AlphaFoldDB" id="A0AAV1R9C8"/>
<proteinExistence type="predicted"/>